<evidence type="ECO:0000313" key="3">
    <source>
        <dbReference type="WBParaSite" id="L893_g30267.t1"/>
    </source>
</evidence>
<dbReference type="WBParaSite" id="L893_g30267.t1">
    <property type="protein sequence ID" value="L893_g30267.t1"/>
    <property type="gene ID" value="L893_g30267"/>
</dbReference>
<accession>A0A1I7ZWG8</accession>
<organism evidence="2 3">
    <name type="scientific">Steinernema glaseri</name>
    <dbReference type="NCBI Taxonomy" id="37863"/>
    <lineage>
        <taxon>Eukaryota</taxon>
        <taxon>Metazoa</taxon>
        <taxon>Ecdysozoa</taxon>
        <taxon>Nematoda</taxon>
        <taxon>Chromadorea</taxon>
        <taxon>Rhabditida</taxon>
        <taxon>Tylenchina</taxon>
        <taxon>Panagrolaimomorpha</taxon>
        <taxon>Strongyloidoidea</taxon>
        <taxon>Steinernematidae</taxon>
        <taxon>Steinernema</taxon>
    </lineage>
</organism>
<name>A0A1I7ZWG8_9BILA</name>
<keyword evidence="2" id="KW-1185">Reference proteome</keyword>
<protein>
    <submittedName>
        <fullName evidence="3">Uncharacterized protein</fullName>
    </submittedName>
</protein>
<proteinExistence type="predicted"/>
<reference evidence="3" key="1">
    <citation type="submission" date="2016-11" db="UniProtKB">
        <authorList>
            <consortium name="WormBaseParasite"/>
        </authorList>
    </citation>
    <scope>IDENTIFICATION</scope>
</reference>
<evidence type="ECO:0000256" key="1">
    <source>
        <dbReference type="SAM" id="MobiDB-lite"/>
    </source>
</evidence>
<sequence>MLSRISSTCGLRVYRSRLVRVRALDGGYAQELPAHYAVDHHAESPADVLLSVYKQDGYVEGVEEADESRPSAQVGREGENPADDGDD</sequence>
<dbReference type="Proteomes" id="UP000095287">
    <property type="component" value="Unplaced"/>
</dbReference>
<evidence type="ECO:0000313" key="2">
    <source>
        <dbReference type="Proteomes" id="UP000095287"/>
    </source>
</evidence>
<feature type="region of interest" description="Disordered" evidence="1">
    <location>
        <begin position="61"/>
        <end position="87"/>
    </location>
</feature>
<dbReference type="AlphaFoldDB" id="A0A1I7ZWG8"/>